<dbReference type="SUPFAM" id="SSF50331">
    <property type="entry name" value="MOP-like"/>
    <property type="match status" value="1"/>
</dbReference>
<keyword evidence="3" id="KW-0547">Nucleotide-binding</keyword>
<dbReference type="InterPro" id="IPR003593">
    <property type="entry name" value="AAA+_ATPase"/>
</dbReference>
<dbReference type="CDD" id="cd03301">
    <property type="entry name" value="ABC_MalK_N"/>
    <property type="match status" value="1"/>
</dbReference>
<evidence type="ECO:0000256" key="1">
    <source>
        <dbReference type="ARBA" id="ARBA00022448"/>
    </source>
</evidence>
<evidence type="ECO:0000259" key="7">
    <source>
        <dbReference type="PROSITE" id="PS50893"/>
    </source>
</evidence>
<keyword evidence="2" id="KW-1003">Cell membrane</keyword>
<dbReference type="PROSITE" id="PS00211">
    <property type="entry name" value="ABC_TRANSPORTER_1"/>
    <property type="match status" value="1"/>
</dbReference>
<protein>
    <submittedName>
        <fullName evidence="8">Glycerol-3-phosphate ABC transporter ATP-binding protein</fullName>
    </submittedName>
</protein>
<dbReference type="PANTHER" id="PTHR43875:SF15">
    <property type="entry name" value="TREHALOSE IMPORT ATP-BINDING PROTEIN SUGC"/>
    <property type="match status" value="1"/>
</dbReference>
<dbReference type="SUPFAM" id="SSF52540">
    <property type="entry name" value="P-loop containing nucleoside triphosphate hydrolases"/>
    <property type="match status" value="1"/>
</dbReference>
<dbReference type="InterPro" id="IPR040582">
    <property type="entry name" value="OB_MalK-like"/>
</dbReference>
<dbReference type="GO" id="GO:0016887">
    <property type="term" value="F:ATP hydrolysis activity"/>
    <property type="evidence" value="ECO:0007669"/>
    <property type="project" value="InterPro"/>
</dbReference>
<dbReference type="InterPro" id="IPR015855">
    <property type="entry name" value="ABC_transpr_MalK-like"/>
</dbReference>
<dbReference type="InterPro" id="IPR027417">
    <property type="entry name" value="P-loop_NTPase"/>
</dbReference>
<dbReference type="InterPro" id="IPR017871">
    <property type="entry name" value="ABC_transporter-like_CS"/>
</dbReference>
<keyword evidence="5" id="KW-1278">Translocase</keyword>
<evidence type="ECO:0000313" key="8">
    <source>
        <dbReference type="EMBL" id="GEN86284.1"/>
    </source>
</evidence>
<dbReference type="NCBIfam" id="NF008653">
    <property type="entry name" value="PRK11650.1"/>
    <property type="match status" value="1"/>
</dbReference>
<dbReference type="FunFam" id="3.40.50.300:FF:000042">
    <property type="entry name" value="Maltose/maltodextrin ABC transporter, ATP-binding protein"/>
    <property type="match status" value="1"/>
</dbReference>
<organism evidence="8 9">
    <name type="scientific">Oceanobacillus sojae</name>
    <dbReference type="NCBI Taxonomy" id="582851"/>
    <lineage>
        <taxon>Bacteria</taxon>
        <taxon>Bacillati</taxon>
        <taxon>Bacillota</taxon>
        <taxon>Bacilli</taxon>
        <taxon>Bacillales</taxon>
        <taxon>Bacillaceae</taxon>
        <taxon>Oceanobacillus</taxon>
    </lineage>
</organism>
<gene>
    <name evidence="8" type="ORF">OSO01_10230</name>
</gene>
<dbReference type="Gene3D" id="3.40.50.300">
    <property type="entry name" value="P-loop containing nucleotide triphosphate hydrolases"/>
    <property type="match status" value="1"/>
</dbReference>
<dbReference type="Proteomes" id="UP000321558">
    <property type="component" value="Unassembled WGS sequence"/>
</dbReference>
<dbReference type="PANTHER" id="PTHR43875">
    <property type="entry name" value="MALTODEXTRIN IMPORT ATP-BINDING PROTEIN MSMX"/>
    <property type="match status" value="1"/>
</dbReference>
<comment type="caution">
    <text evidence="8">The sequence shown here is derived from an EMBL/GenBank/DDBJ whole genome shotgun (WGS) entry which is preliminary data.</text>
</comment>
<dbReference type="InterPro" id="IPR008995">
    <property type="entry name" value="Mo/tungstate-bd_C_term_dom"/>
</dbReference>
<dbReference type="Pfam" id="PF00005">
    <property type="entry name" value="ABC_tran"/>
    <property type="match status" value="1"/>
</dbReference>
<keyword evidence="4 8" id="KW-0067">ATP-binding</keyword>
<dbReference type="OrthoDB" id="9802264at2"/>
<dbReference type="PROSITE" id="PS50893">
    <property type="entry name" value="ABC_TRANSPORTER_2"/>
    <property type="match status" value="1"/>
</dbReference>
<dbReference type="Gene3D" id="2.40.50.100">
    <property type="match status" value="1"/>
</dbReference>
<evidence type="ECO:0000256" key="2">
    <source>
        <dbReference type="ARBA" id="ARBA00022475"/>
    </source>
</evidence>
<dbReference type="GO" id="GO:0005524">
    <property type="term" value="F:ATP binding"/>
    <property type="evidence" value="ECO:0007669"/>
    <property type="project" value="UniProtKB-KW"/>
</dbReference>
<feature type="domain" description="ABC transporter" evidence="7">
    <location>
        <begin position="4"/>
        <end position="235"/>
    </location>
</feature>
<dbReference type="GO" id="GO:0055052">
    <property type="term" value="C:ATP-binding cassette (ABC) transporter complex, substrate-binding subunit-containing"/>
    <property type="evidence" value="ECO:0007669"/>
    <property type="project" value="TreeGrafter"/>
</dbReference>
<name>A0A511ZFS0_9BACI</name>
<dbReference type="GO" id="GO:0140359">
    <property type="term" value="F:ABC-type transporter activity"/>
    <property type="evidence" value="ECO:0007669"/>
    <property type="project" value="InterPro"/>
</dbReference>
<dbReference type="SMART" id="SM00382">
    <property type="entry name" value="AAA"/>
    <property type="match status" value="1"/>
</dbReference>
<dbReference type="Pfam" id="PF17912">
    <property type="entry name" value="OB_MalK"/>
    <property type="match status" value="1"/>
</dbReference>
<proteinExistence type="predicted"/>
<dbReference type="InterPro" id="IPR012340">
    <property type="entry name" value="NA-bd_OB-fold"/>
</dbReference>
<reference evidence="8 9" key="1">
    <citation type="submission" date="2019-07" db="EMBL/GenBank/DDBJ databases">
        <title>Whole genome shotgun sequence of Oceanobacillus sojae NBRC 105379.</title>
        <authorList>
            <person name="Hosoyama A."/>
            <person name="Uohara A."/>
            <person name="Ohji S."/>
            <person name="Ichikawa N."/>
        </authorList>
    </citation>
    <scope>NUCLEOTIDE SEQUENCE [LARGE SCALE GENOMIC DNA]</scope>
    <source>
        <strain evidence="8 9">NBRC 105379</strain>
    </source>
</reference>
<keyword evidence="9" id="KW-1185">Reference proteome</keyword>
<sequence length="371" mass="41742">MSYIELTDITKSYHAGKNILEKINFTIEKGEFFVLVGPSGSGKSTLLRMIAGLENVTDGILKMNQKIVNHLPPKDRNLSMVFQNYALYPHLSVEQNILFGLQAKKVSKKEQKKRLKETAEMMGLSDFLDRKPRQLSGGQRQRVALARAVVSEAPLCLMDEPLSNLDAKLRAQMRVEIRRLQKQLGLTLIYVTHDQVEAMTMGDRIMVLNDGEIQQVGKPITLYNEPANLFVASFIGSPKMNIGKAEVKNTSCFLINNTLSFPVGPILQEALKEHKDIVVGIRPEHIQPTTHHEATHSLEVVNVEQLGNETTLAFDVDGELWTAKWPGQWDIMAGHQLKVYISEEHLSFFDAQTKQLVRPASFNSQEEVQAI</sequence>
<dbReference type="Gene3D" id="2.40.50.140">
    <property type="entry name" value="Nucleic acid-binding proteins"/>
    <property type="match status" value="1"/>
</dbReference>
<evidence type="ECO:0000256" key="3">
    <source>
        <dbReference type="ARBA" id="ARBA00022741"/>
    </source>
</evidence>
<keyword evidence="6" id="KW-0472">Membrane</keyword>
<evidence type="ECO:0000313" key="9">
    <source>
        <dbReference type="Proteomes" id="UP000321558"/>
    </source>
</evidence>
<dbReference type="AlphaFoldDB" id="A0A511ZFS0"/>
<accession>A0A511ZFS0</accession>
<evidence type="ECO:0000256" key="4">
    <source>
        <dbReference type="ARBA" id="ARBA00022840"/>
    </source>
</evidence>
<dbReference type="EMBL" id="BJYM01000003">
    <property type="protein sequence ID" value="GEN86284.1"/>
    <property type="molecule type" value="Genomic_DNA"/>
</dbReference>
<evidence type="ECO:0000256" key="5">
    <source>
        <dbReference type="ARBA" id="ARBA00022967"/>
    </source>
</evidence>
<keyword evidence="1" id="KW-0813">Transport</keyword>
<dbReference type="GO" id="GO:0008643">
    <property type="term" value="P:carbohydrate transport"/>
    <property type="evidence" value="ECO:0007669"/>
    <property type="project" value="InterPro"/>
</dbReference>
<evidence type="ECO:0000256" key="6">
    <source>
        <dbReference type="ARBA" id="ARBA00023136"/>
    </source>
</evidence>
<dbReference type="InterPro" id="IPR003439">
    <property type="entry name" value="ABC_transporter-like_ATP-bd"/>
</dbReference>
<dbReference type="RefSeq" id="WP_147209293.1">
    <property type="nucleotide sequence ID" value="NZ_BJYM01000003.1"/>
</dbReference>
<dbReference type="InterPro" id="IPR047641">
    <property type="entry name" value="ABC_transpr_MalK/UgpC-like"/>
</dbReference>